<protein>
    <submittedName>
        <fullName evidence="7">Astacin domain-containing protein</fullName>
    </submittedName>
</protein>
<keyword evidence="3" id="KW-0378">Hydrolase</keyword>
<dbReference type="PROSITE" id="PS01186">
    <property type="entry name" value="EGF_2"/>
    <property type="match status" value="1"/>
</dbReference>
<keyword evidence="3" id="KW-0482">Metalloprotease</keyword>
<name>A0A0N4Z1K2_PARTI</name>
<dbReference type="PROSITE" id="PS51864">
    <property type="entry name" value="ASTACIN"/>
    <property type="match status" value="1"/>
</dbReference>
<evidence type="ECO:0000256" key="4">
    <source>
        <dbReference type="PROSITE-ProRule" id="PRU01211"/>
    </source>
</evidence>
<evidence type="ECO:0000256" key="3">
    <source>
        <dbReference type="ARBA" id="ARBA00023049"/>
    </source>
</evidence>
<dbReference type="GO" id="GO:0046872">
    <property type="term" value="F:metal ion binding"/>
    <property type="evidence" value="ECO:0007669"/>
    <property type="project" value="UniProtKB-KW"/>
</dbReference>
<evidence type="ECO:0000256" key="1">
    <source>
        <dbReference type="ARBA" id="ARBA00022723"/>
    </source>
</evidence>
<evidence type="ECO:0000313" key="6">
    <source>
        <dbReference type="Proteomes" id="UP000038045"/>
    </source>
</evidence>
<keyword evidence="1" id="KW-0479">Metal-binding</keyword>
<dbReference type="Pfam" id="PF01400">
    <property type="entry name" value="Astacin"/>
    <property type="match status" value="1"/>
</dbReference>
<dbReference type="PANTHER" id="PTHR10127:SF831">
    <property type="entry name" value="ZINC METALLOPROTEINASE NAS-37"/>
    <property type="match status" value="1"/>
</dbReference>
<dbReference type="GO" id="GO:0006508">
    <property type="term" value="P:proteolysis"/>
    <property type="evidence" value="ECO:0007669"/>
    <property type="project" value="InterPro"/>
</dbReference>
<dbReference type="InterPro" id="IPR000742">
    <property type="entry name" value="EGF"/>
</dbReference>
<dbReference type="InterPro" id="IPR001506">
    <property type="entry name" value="Peptidase_M12A"/>
</dbReference>
<evidence type="ECO:0000256" key="2">
    <source>
        <dbReference type="ARBA" id="ARBA00022833"/>
    </source>
</evidence>
<dbReference type="GO" id="GO:0004222">
    <property type="term" value="F:metalloendopeptidase activity"/>
    <property type="evidence" value="ECO:0007669"/>
    <property type="project" value="InterPro"/>
</dbReference>
<dbReference type="Gene3D" id="3.40.390.10">
    <property type="entry name" value="Collagenase (Catalytic Domain)"/>
    <property type="match status" value="1"/>
</dbReference>
<keyword evidence="6" id="KW-1185">Reference proteome</keyword>
<dbReference type="SUPFAM" id="SSF55486">
    <property type="entry name" value="Metalloproteases ('zincins'), catalytic domain"/>
    <property type="match status" value="1"/>
</dbReference>
<keyword evidence="2" id="KW-0862">Zinc</keyword>
<dbReference type="Proteomes" id="UP000038045">
    <property type="component" value="Unplaced"/>
</dbReference>
<dbReference type="PROSITE" id="PS00022">
    <property type="entry name" value="EGF_1"/>
    <property type="match status" value="1"/>
</dbReference>
<proteinExistence type="predicted"/>
<dbReference type="InterPro" id="IPR024079">
    <property type="entry name" value="MetalloPept_cat_dom_sf"/>
</dbReference>
<dbReference type="AlphaFoldDB" id="A0A0N4Z1K2"/>
<comment type="caution">
    <text evidence="4">Lacks conserved residue(s) required for the propagation of feature annotation.</text>
</comment>
<accession>A0A0N4Z1K2</accession>
<dbReference type="WBParaSite" id="PTRK_0000067800.1">
    <property type="protein sequence ID" value="PTRK_0000067800.1"/>
    <property type="gene ID" value="PTRK_0000067800"/>
</dbReference>
<feature type="domain" description="Peptidase M12A" evidence="5">
    <location>
        <begin position="1"/>
        <end position="216"/>
    </location>
</feature>
<dbReference type="PANTHER" id="PTHR10127">
    <property type="entry name" value="DISCOIDIN, CUB, EGF, LAMININ , AND ZINC METALLOPROTEASE DOMAIN CONTAINING"/>
    <property type="match status" value="1"/>
</dbReference>
<reference evidence="7" key="1">
    <citation type="submission" date="2017-02" db="UniProtKB">
        <authorList>
            <consortium name="WormBaseParasite"/>
        </authorList>
    </citation>
    <scope>IDENTIFICATION</scope>
</reference>
<sequence length="369" mass="42577">MYTRKNEEYWKRTTTIAPPPSTSKVKYTYYYFSSNHNLRVILDSLIYELQNKTCIRFTESKNKQDSNISIRLGWKGTRPKTSIVQSKKLSKVVEFPLECKDSPGCIYRHFLYMLGIIPTHKRPDRDTYITVNKANVDKKNCFFENYTEIKNSSGNTMSFGDYDFGSLAHTKQYRCHKNFQPPISAKIKAYNDMMGHDSDLSFNDQKLINLALSLCNPQKCSVNLTQECQNYGYQNPNNCNKCICPTGFEGQFCEKMISSDNECNGTSNISVTEEASEIKLNGRMNCYYNITTSKNHRIEFNIKHVKTGDQLICYSGVGFELKHRKDVGATGLCLCKEKKNITVRTDMNYAYLIYNGFQSDFLVDLSFKR</sequence>
<evidence type="ECO:0000259" key="5">
    <source>
        <dbReference type="PROSITE" id="PS51864"/>
    </source>
</evidence>
<organism evidence="6 7">
    <name type="scientific">Parastrongyloides trichosuri</name>
    <name type="common">Possum-specific nematode worm</name>
    <dbReference type="NCBI Taxonomy" id="131310"/>
    <lineage>
        <taxon>Eukaryota</taxon>
        <taxon>Metazoa</taxon>
        <taxon>Ecdysozoa</taxon>
        <taxon>Nematoda</taxon>
        <taxon>Chromadorea</taxon>
        <taxon>Rhabditida</taxon>
        <taxon>Tylenchina</taxon>
        <taxon>Panagrolaimomorpha</taxon>
        <taxon>Strongyloidoidea</taxon>
        <taxon>Strongyloididae</taxon>
        <taxon>Parastrongyloides</taxon>
    </lineage>
</organism>
<keyword evidence="3" id="KW-0645">Protease</keyword>
<evidence type="ECO:0000313" key="7">
    <source>
        <dbReference type="WBParaSite" id="PTRK_0000067800.1"/>
    </source>
</evidence>